<dbReference type="GO" id="GO:0006816">
    <property type="term" value="P:calcium ion transport"/>
    <property type="evidence" value="ECO:0007669"/>
    <property type="project" value="InterPro"/>
</dbReference>
<reference evidence="3 4" key="1">
    <citation type="journal article" date="2015" name="Genome Biol. Evol.">
        <title>Comparative Genomics of a Bacterivorous Green Alga Reveals Evolutionary Causalities and Consequences of Phago-Mixotrophic Mode of Nutrition.</title>
        <authorList>
            <person name="Burns J.A."/>
            <person name="Paasch A."/>
            <person name="Narechania A."/>
            <person name="Kim E."/>
        </authorList>
    </citation>
    <scope>NUCLEOTIDE SEQUENCE [LARGE SCALE GENOMIC DNA]</scope>
    <source>
        <strain evidence="3 4">PLY_AMNH</strain>
    </source>
</reference>
<evidence type="ECO:0000313" key="3">
    <source>
        <dbReference type="EMBL" id="KAK3261852.1"/>
    </source>
</evidence>
<dbReference type="PANTHER" id="PTHR13715">
    <property type="entry name" value="RYANODINE RECEPTOR AND IP3 RECEPTOR"/>
    <property type="match status" value="1"/>
</dbReference>
<evidence type="ECO:0000313" key="4">
    <source>
        <dbReference type="Proteomes" id="UP001190700"/>
    </source>
</evidence>
<dbReference type="PANTHER" id="PTHR13715:SF99">
    <property type="entry name" value="INOSITOL 1,4,5-TRISPHOSPHATE RECEPTOR-LIKE PROTEIN A"/>
    <property type="match status" value="1"/>
</dbReference>
<sequence length="577" mass="65733">SQSPADPLILVSERRGRRMQCLAASETKILPKFQNKLYQLPRQGHPQAKLKLFCSLAKLTAFEIHHMTKMDEDPWGMWLASNQALLSHVAFVVTLVICGMLITQITAPNPSGYSALPYLLSHMHGLEMLKAIQLGLGVTHFAVCVLGLVHYIKVAAPVKLFELYTLDQRQRQNVIRETRRAEFAPPLAHSPEGMRSTLKELNETQLRQTAAHHQLLQALKLRYDPRIYTLLLSPIISLYALLQNPYMYIVHLMMLFVKNPTSKAILKSLRIVGGGIASTLAIGIILVTMVAFFAYGHFYEQMNSAYMDATCPFSPQFHDGSVDAQYGWSSGTTCDTEELTLFQVVAVFIQSALTLSNLSQILDPGGQSMSPSFWRLSPPLESKDHNSYLGNLLILLFSLMWQTCLVNIITSLIIDSFLSIRLQQQESQAESLNMCFICGFDRVVLDDCRRCSFAEHTAAVHNPWHYMCYFMYVMEKSSSERTGLESYVHQQLSTNHVEFLPLSRSFDLEKEKHTQVEQLQLSRETLQSVIRQQERMEDMHRATENANQKLREDILEMKKALEKRDRVDELMHAAMEK</sequence>
<dbReference type="AlphaFoldDB" id="A0AAE0FLF0"/>
<evidence type="ECO:0000256" key="1">
    <source>
        <dbReference type="SAM" id="Coils"/>
    </source>
</evidence>
<comment type="caution">
    <text evidence="3">The sequence shown here is derived from an EMBL/GenBank/DDBJ whole genome shotgun (WGS) entry which is preliminary data.</text>
</comment>
<feature type="transmembrane region" description="Helical" evidence="2">
    <location>
        <begin position="85"/>
        <end position="107"/>
    </location>
</feature>
<organism evidence="3 4">
    <name type="scientific">Cymbomonas tetramitiformis</name>
    <dbReference type="NCBI Taxonomy" id="36881"/>
    <lineage>
        <taxon>Eukaryota</taxon>
        <taxon>Viridiplantae</taxon>
        <taxon>Chlorophyta</taxon>
        <taxon>Pyramimonadophyceae</taxon>
        <taxon>Pyramimonadales</taxon>
        <taxon>Pyramimonadaceae</taxon>
        <taxon>Cymbomonas</taxon>
    </lineage>
</organism>
<keyword evidence="4" id="KW-1185">Reference proteome</keyword>
<feature type="transmembrane region" description="Helical" evidence="2">
    <location>
        <begin position="227"/>
        <end position="250"/>
    </location>
</feature>
<dbReference type="Proteomes" id="UP001190700">
    <property type="component" value="Unassembled WGS sequence"/>
</dbReference>
<proteinExistence type="predicted"/>
<feature type="transmembrane region" description="Helical" evidence="2">
    <location>
        <begin position="388"/>
        <end position="414"/>
    </location>
</feature>
<keyword evidence="2" id="KW-0472">Membrane</keyword>
<feature type="transmembrane region" description="Helical" evidence="2">
    <location>
        <begin position="128"/>
        <end position="152"/>
    </location>
</feature>
<keyword evidence="2" id="KW-1133">Transmembrane helix</keyword>
<protein>
    <recommendedName>
        <fullName evidence="5">Ion transport domain-containing protein</fullName>
    </recommendedName>
</protein>
<feature type="transmembrane region" description="Helical" evidence="2">
    <location>
        <begin position="271"/>
        <end position="295"/>
    </location>
</feature>
<name>A0AAE0FLF0_9CHLO</name>
<feature type="coiled-coil region" evidence="1">
    <location>
        <begin position="516"/>
        <end position="560"/>
    </location>
</feature>
<evidence type="ECO:0000256" key="2">
    <source>
        <dbReference type="SAM" id="Phobius"/>
    </source>
</evidence>
<evidence type="ECO:0008006" key="5">
    <source>
        <dbReference type="Google" id="ProtNLM"/>
    </source>
</evidence>
<dbReference type="EMBL" id="LGRX02016610">
    <property type="protein sequence ID" value="KAK3261852.1"/>
    <property type="molecule type" value="Genomic_DNA"/>
</dbReference>
<feature type="non-terminal residue" evidence="3">
    <location>
        <position position="1"/>
    </location>
</feature>
<gene>
    <name evidence="3" type="ORF">CYMTET_29261</name>
</gene>
<dbReference type="InterPro" id="IPR015925">
    <property type="entry name" value="Ryanodine_IP3_receptor"/>
</dbReference>
<keyword evidence="1" id="KW-0175">Coiled coil</keyword>
<keyword evidence="2" id="KW-0812">Transmembrane</keyword>
<accession>A0AAE0FLF0</accession>